<dbReference type="InterPro" id="IPR057135">
    <property type="entry name" value="At4g27190-like_LRR"/>
</dbReference>
<keyword evidence="2" id="KW-0611">Plant defense</keyword>
<evidence type="ECO:0000259" key="5">
    <source>
        <dbReference type="Pfam" id="PF23598"/>
    </source>
</evidence>
<evidence type="ECO:0000256" key="1">
    <source>
        <dbReference type="ARBA" id="ARBA00022737"/>
    </source>
</evidence>
<proteinExistence type="predicted"/>
<evidence type="ECO:0000313" key="7">
    <source>
        <dbReference type="Proteomes" id="UP000594261"/>
    </source>
</evidence>
<dbReference type="InterPro" id="IPR001611">
    <property type="entry name" value="Leu-rich_rpt"/>
</dbReference>
<dbReference type="Proteomes" id="UP000594261">
    <property type="component" value="Chromosome 2"/>
</dbReference>
<dbReference type="AlphaFoldDB" id="A0A7N2L3L6"/>
<feature type="compositionally biased region" description="Basic and acidic residues" evidence="3">
    <location>
        <begin position="168"/>
        <end position="185"/>
    </location>
</feature>
<evidence type="ECO:0000256" key="2">
    <source>
        <dbReference type="ARBA" id="ARBA00022821"/>
    </source>
</evidence>
<organism evidence="6 7">
    <name type="scientific">Quercus lobata</name>
    <name type="common">Valley oak</name>
    <dbReference type="NCBI Taxonomy" id="97700"/>
    <lineage>
        <taxon>Eukaryota</taxon>
        <taxon>Viridiplantae</taxon>
        <taxon>Streptophyta</taxon>
        <taxon>Embryophyta</taxon>
        <taxon>Tracheophyta</taxon>
        <taxon>Spermatophyta</taxon>
        <taxon>Magnoliopsida</taxon>
        <taxon>eudicotyledons</taxon>
        <taxon>Gunneridae</taxon>
        <taxon>Pentapetalae</taxon>
        <taxon>rosids</taxon>
        <taxon>fabids</taxon>
        <taxon>Fagales</taxon>
        <taxon>Fagaceae</taxon>
        <taxon>Quercus</taxon>
    </lineage>
</organism>
<dbReference type="Gramene" id="QL02p102218:mrna">
    <property type="protein sequence ID" value="QL02p102218:mrna"/>
    <property type="gene ID" value="QL02p102218"/>
</dbReference>
<keyword evidence="1" id="KW-0677">Repeat</keyword>
<feature type="compositionally biased region" description="Acidic residues" evidence="3">
    <location>
        <begin position="356"/>
        <end position="366"/>
    </location>
</feature>
<feature type="compositionally biased region" description="Basic and acidic residues" evidence="3">
    <location>
        <begin position="142"/>
        <end position="159"/>
    </location>
</feature>
<dbReference type="Pfam" id="PF13855">
    <property type="entry name" value="LRR_8"/>
    <property type="match status" value="1"/>
</dbReference>
<feature type="compositionally biased region" description="Polar residues" evidence="3">
    <location>
        <begin position="232"/>
        <end position="243"/>
    </location>
</feature>
<keyword evidence="7" id="KW-1185">Reference proteome</keyword>
<dbReference type="PANTHER" id="PTHR33463:SF179">
    <property type="entry name" value="NB-ARC DOMAIN-CONTAINING PROTEIN"/>
    <property type="match status" value="1"/>
</dbReference>
<feature type="compositionally biased region" description="Polar residues" evidence="3">
    <location>
        <begin position="342"/>
        <end position="355"/>
    </location>
</feature>
<feature type="region of interest" description="Disordered" evidence="3">
    <location>
        <begin position="215"/>
        <end position="263"/>
    </location>
</feature>
<evidence type="ECO:0000256" key="3">
    <source>
        <dbReference type="SAM" id="MobiDB-lite"/>
    </source>
</evidence>
<dbReference type="InParanoid" id="A0A7N2L3L6"/>
<feature type="domain" description="Disease resistance protein At4g27190-like leucine-rich repeats" evidence="4">
    <location>
        <begin position="811"/>
        <end position="921"/>
    </location>
</feature>
<name>A0A7N2L3L6_QUELO</name>
<dbReference type="PANTHER" id="PTHR33463">
    <property type="entry name" value="NB-ARC DOMAIN-CONTAINING PROTEIN-RELATED"/>
    <property type="match status" value="1"/>
</dbReference>
<sequence>METTHPWPEGPSTTWKKLIEELDEGRDFATQLKSEGPSTTRKKLIEVLDEGRDFATQLKSEGPSTTRKKLIEELDEGRDIATQLKSLLHKRLEITHDHASPSPSPDELVSKIMRSFTESLSILSCKSVEVIHRNLAVSHAASHCDDPRSDDYDYFHDSDDSGGSDDSGENRKRPTPKDRRGCYKGRMKDAGTFEVPLSQAKTDLGLQSQAGNWNKSSEVGPAYTVPERDQESTQSALTQLTGSRDSEGVGDAETIEGGNGANPKRRHVPTYYCTYSSFYPFSFFVIFKYIFSLECRMKDAGTFEFPLSQAKTDLGLQSQAGNWNRSSQVVPAYTVPERDQEPTQTALTRLTGSSDSEGEGDAETIEEGNGSNPKGRHVPTMKDAGISEVPLSHKTVAEPKIMVGKGNPYQGDENREKQIASEPHGMVFNVEPVKMTISSEQKKIEIGEIGNLASQERQPERIQVEEMQPQALSTQGVVFDDGAVKILKSNGQMESQIEDVEMEPEASEQCGLFLMQGGLGLTKPPKDDDWKNAKEIYLMDNELSILPENPRCPNLSALFLPRNYKLRTIPLSFFDYMPALQILNLSRTGIKSLPDSLIRLVSLKRLFLNDCHRLMTLSPKVGNLKLLEVLDLEGAKIMDLPMEIKELTNMKCLEVSFYGYMSNGRRAMQSNAVVPGGVISALSQLEELNIDVNPDNEQWDAHVEDIVTEVCTLKKLETLKFYFPRVELLRHFQWNSLSLSHFRFTVGRHVKRIMSRVPLDVEFELERWERSLRYINGVGVPRDIKKVLQHATAFFLDRHATAKKLSNFGIQNMEKLKCIVMGECNELQVIIDEADGYEGDDCNQNVSKSYGTEKNVLGSLEYLYVYYMKSLRGIWEGSVQQNSLFLLKSLTLRTCPQLTTIFTQGSINNLCNLEELKVEDCPSIKSIVCCDIPAEHKTSYFLPKLKKISLHYMPGLVSISGGLRIAPKLEWLSFYNCPNLKNPLIDEVFSQDLKKIKGERSWWEALEWSNSCPGNLDEIFVPIDI</sequence>
<feature type="region of interest" description="Disordered" evidence="3">
    <location>
        <begin position="140"/>
        <end position="185"/>
    </location>
</feature>
<evidence type="ECO:0000259" key="4">
    <source>
        <dbReference type="Pfam" id="PF23247"/>
    </source>
</evidence>
<evidence type="ECO:0000313" key="6">
    <source>
        <dbReference type="EnsemblPlants" id="QL02p102218:mrna"/>
    </source>
</evidence>
<dbReference type="SUPFAM" id="SSF52058">
    <property type="entry name" value="L domain-like"/>
    <property type="match status" value="1"/>
</dbReference>
<protein>
    <submittedName>
        <fullName evidence="6">Uncharacterized protein</fullName>
    </submittedName>
</protein>
<dbReference type="InterPro" id="IPR055414">
    <property type="entry name" value="LRR_R13L4/SHOC2-like"/>
</dbReference>
<dbReference type="InterPro" id="IPR032675">
    <property type="entry name" value="LRR_dom_sf"/>
</dbReference>
<dbReference type="EnsemblPlants" id="QL02p102218:mrna">
    <property type="protein sequence ID" value="QL02p102218:mrna"/>
    <property type="gene ID" value="QL02p102218"/>
</dbReference>
<accession>A0A7N2L3L6</accession>
<dbReference type="InterPro" id="IPR050905">
    <property type="entry name" value="Plant_NBS-LRR"/>
</dbReference>
<feature type="region of interest" description="Disordered" evidence="3">
    <location>
        <begin position="336"/>
        <end position="379"/>
    </location>
</feature>
<reference evidence="6" key="2">
    <citation type="submission" date="2021-01" db="UniProtKB">
        <authorList>
            <consortium name="EnsemblPlants"/>
        </authorList>
    </citation>
    <scope>IDENTIFICATION</scope>
</reference>
<reference evidence="7" key="1">
    <citation type="journal article" date="2016" name="G3 (Bethesda)">
        <title>First Draft Assembly and Annotation of the Genome of a California Endemic Oak Quercus lobata Nee (Fagaceae).</title>
        <authorList>
            <person name="Sork V.L."/>
            <person name="Fitz-Gibbon S.T."/>
            <person name="Puiu D."/>
            <person name="Crepeau M."/>
            <person name="Gugger P.F."/>
            <person name="Sherman R."/>
            <person name="Stevens K."/>
            <person name="Langley C.H."/>
            <person name="Pellegrini M."/>
            <person name="Salzberg S.L."/>
        </authorList>
    </citation>
    <scope>NUCLEOTIDE SEQUENCE [LARGE SCALE GENOMIC DNA]</scope>
    <source>
        <strain evidence="7">cv. SW786</strain>
    </source>
</reference>
<dbReference type="Pfam" id="PF23598">
    <property type="entry name" value="LRR_14"/>
    <property type="match status" value="1"/>
</dbReference>
<dbReference type="Gene3D" id="3.80.10.10">
    <property type="entry name" value="Ribonuclease Inhibitor"/>
    <property type="match status" value="2"/>
</dbReference>
<dbReference type="Pfam" id="PF23247">
    <property type="entry name" value="LRR_RPS2"/>
    <property type="match status" value="1"/>
</dbReference>
<feature type="domain" description="Disease resistance R13L4/SHOC-2-like LRR" evidence="5">
    <location>
        <begin position="616"/>
        <end position="744"/>
    </location>
</feature>